<dbReference type="InterPro" id="IPR018159">
    <property type="entry name" value="Spectrin/alpha-actinin"/>
</dbReference>
<dbReference type="Proteomes" id="UP000230750">
    <property type="component" value="Unassembled WGS sequence"/>
</dbReference>
<dbReference type="PANTHER" id="PTHR12268:SF14">
    <property type="entry name" value="DYSTROPHIN-1"/>
    <property type="match status" value="1"/>
</dbReference>
<dbReference type="STRING" id="307972.A0A2G8JCU0"/>
<organism evidence="5 6">
    <name type="scientific">Stichopus japonicus</name>
    <name type="common">Sea cucumber</name>
    <dbReference type="NCBI Taxonomy" id="307972"/>
    <lineage>
        <taxon>Eukaryota</taxon>
        <taxon>Metazoa</taxon>
        <taxon>Echinodermata</taxon>
        <taxon>Eleutherozoa</taxon>
        <taxon>Echinozoa</taxon>
        <taxon>Holothuroidea</taxon>
        <taxon>Aspidochirotacea</taxon>
        <taxon>Aspidochirotida</taxon>
        <taxon>Stichopodidae</taxon>
        <taxon>Apostichopus</taxon>
    </lineage>
</organism>
<sequence>KLLQDLAVKRPQLEDLVKQADRLQGEVGEPEDQKTLQEKVDKIKELWDAAKEKASSRTEELQIMLSDSQKFHELTEELMIWLTKMEKALDENEVIGTEIIILQGQLETQKAYIEEIESWKPKMTEVQNSGEKLSKDFTLDDAGRIEQVMESLMLRWTNVCSRSNVRLHELECALNSLQDIDKQVHEFLLWLGKVESPIKSLERKTQTEESRQDREKVKEWQGQHQRSILICQKQLISCFLHCKTPKRLV</sequence>
<comment type="subcellular location">
    <subcellularLocation>
        <location evidence="1">Cytoplasm</location>
    </subcellularLocation>
</comment>
<evidence type="ECO:0000256" key="2">
    <source>
        <dbReference type="ARBA" id="ARBA00022490"/>
    </source>
</evidence>
<dbReference type="GO" id="GO:0099536">
    <property type="term" value="P:synaptic signaling"/>
    <property type="evidence" value="ECO:0007669"/>
    <property type="project" value="TreeGrafter"/>
</dbReference>
<dbReference type="SUPFAM" id="SSF46966">
    <property type="entry name" value="Spectrin repeat"/>
    <property type="match status" value="1"/>
</dbReference>
<proteinExistence type="predicted"/>
<dbReference type="GO" id="GO:0045202">
    <property type="term" value="C:synapse"/>
    <property type="evidence" value="ECO:0007669"/>
    <property type="project" value="GOC"/>
</dbReference>
<dbReference type="Pfam" id="PF00435">
    <property type="entry name" value="Spectrin"/>
    <property type="match status" value="1"/>
</dbReference>
<dbReference type="OrthoDB" id="6607178at2759"/>
<dbReference type="AlphaFoldDB" id="A0A2G8JCU0"/>
<feature type="non-terminal residue" evidence="5">
    <location>
        <position position="1"/>
    </location>
</feature>
<dbReference type="InterPro" id="IPR002017">
    <property type="entry name" value="Spectrin_repeat"/>
</dbReference>
<evidence type="ECO:0000256" key="3">
    <source>
        <dbReference type="ARBA" id="ARBA00022837"/>
    </source>
</evidence>
<keyword evidence="3" id="KW-0106">Calcium</keyword>
<keyword evidence="4" id="KW-0206">Cytoskeleton</keyword>
<dbReference type="CDD" id="cd00176">
    <property type="entry name" value="SPEC"/>
    <property type="match status" value="1"/>
</dbReference>
<dbReference type="Gene3D" id="1.20.58.60">
    <property type="match status" value="2"/>
</dbReference>
<dbReference type="InterPro" id="IPR050774">
    <property type="entry name" value="KCMF1/Dystrophin"/>
</dbReference>
<dbReference type="SMART" id="SM00150">
    <property type="entry name" value="SPEC"/>
    <property type="match status" value="1"/>
</dbReference>
<dbReference type="GO" id="GO:0005886">
    <property type="term" value="C:plasma membrane"/>
    <property type="evidence" value="ECO:0007669"/>
    <property type="project" value="TreeGrafter"/>
</dbReference>
<evidence type="ECO:0000256" key="4">
    <source>
        <dbReference type="ARBA" id="ARBA00023212"/>
    </source>
</evidence>
<evidence type="ECO:0000256" key="1">
    <source>
        <dbReference type="ARBA" id="ARBA00004496"/>
    </source>
</evidence>
<evidence type="ECO:0000313" key="6">
    <source>
        <dbReference type="Proteomes" id="UP000230750"/>
    </source>
</evidence>
<accession>A0A2G8JCU0</accession>
<reference evidence="5 6" key="1">
    <citation type="journal article" date="2017" name="PLoS Biol.">
        <title>The sea cucumber genome provides insights into morphological evolution and visceral regeneration.</title>
        <authorList>
            <person name="Zhang X."/>
            <person name="Sun L."/>
            <person name="Yuan J."/>
            <person name="Sun Y."/>
            <person name="Gao Y."/>
            <person name="Zhang L."/>
            <person name="Li S."/>
            <person name="Dai H."/>
            <person name="Hamel J.F."/>
            <person name="Liu C."/>
            <person name="Yu Y."/>
            <person name="Liu S."/>
            <person name="Lin W."/>
            <person name="Guo K."/>
            <person name="Jin S."/>
            <person name="Xu P."/>
            <person name="Storey K.B."/>
            <person name="Huan P."/>
            <person name="Zhang T."/>
            <person name="Zhou Y."/>
            <person name="Zhang J."/>
            <person name="Lin C."/>
            <person name="Li X."/>
            <person name="Xing L."/>
            <person name="Huo D."/>
            <person name="Sun M."/>
            <person name="Wang L."/>
            <person name="Mercier A."/>
            <person name="Li F."/>
            <person name="Yang H."/>
            <person name="Xiang J."/>
        </authorList>
    </citation>
    <scope>NUCLEOTIDE SEQUENCE [LARGE SCALE GENOMIC DNA]</scope>
    <source>
        <strain evidence="5">Shaxun</strain>
        <tissue evidence="5">Muscle</tissue>
    </source>
</reference>
<keyword evidence="6" id="KW-1185">Reference proteome</keyword>
<dbReference type="PANTHER" id="PTHR12268">
    <property type="entry name" value="E3 UBIQUITIN-PROTEIN LIGASE KCMF1"/>
    <property type="match status" value="1"/>
</dbReference>
<keyword evidence="2" id="KW-0963">Cytoplasm</keyword>
<gene>
    <name evidence="5" type="ORF">BSL78_29630</name>
</gene>
<comment type="caution">
    <text evidence="5">The sequence shown here is derived from an EMBL/GenBank/DDBJ whole genome shotgun (WGS) entry which is preliminary data.</text>
</comment>
<dbReference type="EMBL" id="MRZV01002499">
    <property type="protein sequence ID" value="PIK33553.1"/>
    <property type="molecule type" value="Genomic_DNA"/>
</dbReference>
<name>A0A2G8JCU0_STIJA</name>
<protein>
    <submittedName>
        <fullName evidence="5">Dystrophin-like protein</fullName>
    </submittedName>
</protein>
<evidence type="ECO:0000313" key="5">
    <source>
        <dbReference type="EMBL" id="PIK33553.1"/>
    </source>
</evidence>